<dbReference type="AlphaFoldDB" id="A0A0K2TB64"/>
<evidence type="ECO:0000313" key="1">
    <source>
        <dbReference type="EMBL" id="CDW23060.1"/>
    </source>
</evidence>
<name>A0A0K2TB64_LEPSM</name>
<organism evidence="1">
    <name type="scientific">Lepeophtheirus salmonis</name>
    <name type="common">Salmon louse</name>
    <name type="synonym">Caligus salmonis</name>
    <dbReference type="NCBI Taxonomy" id="72036"/>
    <lineage>
        <taxon>Eukaryota</taxon>
        <taxon>Metazoa</taxon>
        <taxon>Ecdysozoa</taxon>
        <taxon>Arthropoda</taxon>
        <taxon>Crustacea</taxon>
        <taxon>Multicrustacea</taxon>
        <taxon>Hexanauplia</taxon>
        <taxon>Copepoda</taxon>
        <taxon>Siphonostomatoida</taxon>
        <taxon>Caligidae</taxon>
        <taxon>Lepeophtheirus</taxon>
    </lineage>
</organism>
<accession>A0A0K2TB64</accession>
<reference evidence="1" key="1">
    <citation type="submission" date="2014-05" db="EMBL/GenBank/DDBJ databases">
        <authorList>
            <person name="Chronopoulou M."/>
        </authorList>
    </citation>
    <scope>NUCLEOTIDE SEQUENCE</scope>
    <source>
        <tissue evidence="1">Whole organism</tissue>
    </source>
</reference>
<proteinExistence type="predicted"/>
<protein>
    <submittedName>
        <fullName evidence="1">Uncharacterized protein</fullName>
    </submittedName>
</protein>
<sequence>ALVLLLEFPCRPLYNYGHLNFKMFHEIHLYQLVIYIFKKVKNYTLNIHRQSKEYSNVNASLNIINPIFRLQLVHDIYKHLYKTLKNDFVLKKRA</sequence>
<dbReference type="EMBL" id="HACA01005699">
    <property type="protein sequence ID" value="CDW23060.1"/>
    <property type="molecule type" value="Transcribed_RNA"/>
</dbReference>
<feature type="non-terminal residue" evidence="1">
    <location>
        <position position="1"/>
    </location>
</feature>